<feature type="non-terminal residue" evidence="2">
    <location>
        <position position="72"/>
    </location>
</feature>
<dbReference type="EMBL" id="GBEZ01025194">
    <property type="protein sequence ID" value="JAC61863.1"/>
    <property type="molecule type" value="Transcribed_RNA"/>
</dbReference>
<evidence type="ECO:0000313" key="2">
    <source>
        <dbReference type="EMBL" id="JAC61863.1"/>
    </source>
</evidence>
<keyword evidence="1" id="KW-0175">Coiled coil</keyword>
<protein>
    <submittedName>
        <fullName evidence="2">Uncharacterized protein</fullName>
    </submittedName>
</protein>
<feature type="coiled-coil region" evidence="1">
    <location>
        <begin position="23"/>
        <end position="71"/>
    </location>
</feature>
<proteinExistence type="predicted"/>
<reference evidence="2" key="1">
    <citation type="submission" date="2014-05" db="EMBL/GenBank/DDBJ databases">
        <title>The transcriptome of the halophilic microalga Tetraselmis sp. GSL018 isolated from the Great Salt Lake, Utah.</title>
        <authorList>
            <person name="Jinkerson R.E."/>
            <person name="D'Adamo S."/>
            <person name="Posewitz M.C."/>
        </authorList>
    </citation>
    <scope>NUCLEOTIDE SEQUENCE</scope>
    <source>
        <strain evidence="2">GSL018</strain>
    </source>
</reference>
<accession>A0A061QQ73</accession>
<gene>
    <name evidence="2" type="ORF">TSPGSL018_24955</name>
</gene>
<evidence type="ECO:0000256" key="1">
    <source>
        <dbReference type="SAM" id="Coils"/>
    </source>
</evidence>
<organism evidence="2">
    <name type="scientific">Tetraselmis sp. GSL018</name>
    <dbReference type="NCBI Taxonomy" id="582737"/>
    <lineage>
        <taxon>Eukaryota</taxon>
        <taxon>Viridiplantae</taxon>
        <taxon>Chlorophyta</taxon>
        <taxon>core chlorophytes</taxon>
        <taxon>Chlorodendrophyceae</taxon>
        <taxon>Chlorodendrales</taxon>
        <taxon>Chlorodendraceae</taxon>
        <taxon>Tetraselmis</taxon>
    </lineage>
</organism>
<sequence length="72" mass="8498">AERYLAHEKEKLEQEGLYYQLANRHAEVNLEKIESAKKSLDEKMSHEKEKHKDYTAVMKKSEEAYNKAKAET</sequence>
<name>A0A061QQ73_9CHLO</name>
<feature type="non-terminal residue" evidence="2">
    <location>
        <position position="1"/>
    </location>
</feature>
<dbReference type="AlphaFoldDB" id="A0A061QQ73"/>